<protein>
    <submittedName>
        <fullName evidence="1">Uncharacterized protein</fullName>
    </submittedName>
</protein>
<name>A0A0A1DT18_NOCSI</name>
<dbReference type="KEGG" id="psim:KR76_20485"/>
<evidence type="ECO:0000313" key="1">
    <source>
        <dbReference type="EMBL" id="AIY18540.1"/>
    </source>
</evidence>
<dbReference type="RefSeq" id="WP_038680871.1">
    <property type="nucleotide sequence ID" value="NZ_BJMC01000010.1"/>
</dbReference>
<keyword evidence="2" id="KW-1185">Reference proteome</keyword>
<dbReference type="EMBL" id="CP009896">
    <property type="protein sequence ID" value="AIY18540.1"/>
    <property type="molecule type" value="Genomic_DNA"/>
</dbReference>
<dbReference type="STRING" id="2045.KR76_20485"/>
<proteinExistence type="predicted"/>
<sequence length="116" mass="12961">MTSHEQVVRTAAGVVRVRCEPRGAELRDLTAHGSVRWVQWFSAVPGVLSLVGLVLHHTRYRRGWRVVGQEDGPGGHRLVLDRPSEQTAAADAARLVTWLADGRRLRDFPLTAHQRP</sequence>
<reference evidence="1 2" key="1">
    <citation type="journal article" date="2015" name="Genome Announc.">
        <title>Complete Genome Sequence of Steroid-Transforming Nocardioides simplex VKM Ac-2033D.</title>
        <authorList>
            <person name="Shtratnikova V.Y."/>
            <person name="Schelkunov M.I."/>
            <person name="Pekov Y.A."/>
            <person name="Fokina V.V."/>
            <person name="Logacheva M.D."/>
            <person name="Sokolov S.L."/>
            <person name="Bragin E.Y."/>
            <person name="Ashapkin V.V."/>
            <person name="Donova M.V."/>
        </authorList>
    </citation>
    <scope>NUCLEOTIDE SEQUENCE [LARGE SCALE GENOMIC DNA]</scope>
    <source>
        <strain evidence="1 2">VKM Ac-2033D</strain>
    </source>
</reference>
<dbReference type="AlphaFoldDB" id="A0A0A1DT18"/>
<gene>
    <name evidence="1" type="ORF">KR76_20485</name>
</gene>
<dbReference type="GeneID" id="96611171"/>
<dbReference type="Proteomes" id="UP000030300">
    <property type="component" value="Chromosome"/>
</dbReference>
<evidence type="ECO:0000313" key="2">
    <source>
        <dbReference type="Proteomes" id="UP000030300"/>
    </source>
</evidence>
<organism evidence="1 2">
    <name type="scientific">Nocardioides simplex</name>
    <name type="common">Arthrobacter simplex</name>
    <dbReference type="NCBI Taxonomy" id="2045"/>
    <lineage>
        <taxon>Bacteria</taxon>
        <taxon>Bacillati</taxon>
        <taxon>Actinomycetota</taxon>
        <taxon>Actinomycetes</taxon>
        <taxon>Propionibacteriales</taxon>
        <taxon>Nocardioidaceae</taxon>
        <taxon>Pimelobacter</taxon>
    </lineage>
</organism>
<dbReference type="HOGENOM" id="CLU_2094301_0_0_11"/>
<accession>A0A0A1DT18</accession>